<protein>
    <submittedName>
        <fullName evidence="8">OmpA family protein</fullName>
    </submittedName>
</protein>
<feature type="domain" description="OmpA-like" evidence="7">
    <location>
        <begin position="404"/>
        <end position="526"/>
    </location>
</feature>
<feature type="signal peptide" evidence="6">
    <location>
        <begin position="1"/>
        <end position="21"/>
    </location>
</feature>
<dbReference type="EMBL" id="JBHTMY010000002">
    <property type="protein sequence ID" value="MFD1315023.1"/>
    <property type="molecule type" value="Genomic_DNA"/>
</dbReference>
<dbReference type="Pfam" id="PF07676">
    <property type="entry name" value="PD40"/>
    <property type="match status" value="2"/>
</dbReference>
<comment type="subcellular location">
    <subcellularLocation>
        <location evidence="1">Cell outer membrane</location>
    </subcellularLocation>
</comment>
<evidence type="ECO:0000256" key="4">
    <source>
        <dbReference type="PROSITE-ProRule" id="PRU00473"/>
    </source>
</evidence>
<dbReference type="Proteomes" id="UP001597201">
    <property type="component" value="Unassembled WGS sequence"/>
</dbReference>
<evidence type="ECO:0000313" key="9">
    <source>
        <dbReference type="Proteomes" id="UP001597201"/>
    </source>
</evidence>
<dbReference type="PROSITE" id="PS51123">
    <property type="entry name" value="OMPA_2"/>
    <property type="match status" value="1"/>
</dbReference>
<feature type="coiled-coil region" evidence="5">
    <location>
        <begin position="720"/>
        <end position="747"/>
    </location>
</feature>
<dbReference type="PANTHER" id="PTHR30329">
    <property type="entry name" value="STATOR ELEMENT OF FLAGELLAR MOTOR COMPLEX"/>
    <property type="match status" value="1"/>
</dbReference>
<keyword evidence="2 4" id="KW-0472">Membrane</keyword>
<keyword evidence="3" id="KW-0998">Cell outer membrane</keyword>
<dbReference type="Gene3D" id="2.120.10.30">
    <property type="entry name" value="TolB, C-terminal domain"/>
    <property type="match status" value="1"/>
</dbReference>
<dbReference type="InterPro" id="IPR050330">
    <property type="entry name" value="Bact_OuterMem_StrucFunc"/>
</dbReference>
<dbReference type="InterPro" id="IPR006664">
    <property type="entry name" value="OMP_bac"/>
</dbReference>
<evidence type="ECO:0000313" key="8">
    <source>
        <dbReference type="EMBL" id="MFD1315023.1"/>
    </source>
</evidence>
<accession>A0ABW3XZK8</accession>
<keyword evidence="9" id="KW-1185">Reference proteome</keyword>
<keyword evidence="5" id="KW-0175">Coiled coil</keyword>
<evidence type="ECO:0000256" key="2">
    <source>
        <dbReference type="ARBA" id="ARBA00023136"/>
    </source>
</evidence>
<name>A0ABW3XZK8_9FLAO</name>
<evidence type="ECO:0000256" key="6">
    <source>
        <dbReference type="SAM" id="SignalP"/>
    </source>
</evidence>
<dbReference type="SUPFAM" id="SSF82171">
    <property type="entry name" value="DPP6 N-terminal domain-like"/>
    <property type="match status" value="1"/>
</dbReference>
<proteinExistence type="predicted"/>
<dbReference type="InterPro" id="IPR036737">
    <property type="entry name" value="OmpA-like_sf"/>
</dbReference>
<dbReference type="SUPFAM" id="SSF103088">
    <property type="entry name" value="OmpA-like"/>
    <property type="match status" value="1"/>
</dbReference>
<dbReference type="InterPro" id="IPR006665">
    <property type="entry name" value="OmpA-like"/>
</dbReference>
<evidence type="ECO:0000256" key="3">
    <source>
        <dbReference type="ARBA" id="ARBA00023237"/>
    </source>
</evidence>
<dbReference type="CDD" id="cd07185">
    <property type="entry name" value="OmpA_C-like"/>
    <property type="match status" value="1"/>
</dbReference>
<sequence>MKKFILSLLICFGYVSLNAQSNGNYQIKFLEVNRDNSDYAVALLDENKIVFTSEGNRDSEKGNRNPRKKLFVGDMDFDGEILNVTKVNKDESNKYNTTGVSYTKDQKTVYFSRNRHARSKSKQRKSKNQRMEIFRARVDENGKWTDIEKLPFNDKKTSAGYPALSADGTKLYFVSNRLPSSGGNDIFVVNINNETEFGEPQNLGKTINTPGNETTPFINSNNVLYFASDGHKGKGGLDIFAAEVFDNHVSDVYHLEEPINSLNDDFAYIINDQTNTGYFTSNRLQGNENNDLYAFNLEKDKSLEDCFITVEGLVKDKNTQALLKNANVELFDLNNNLIESIQTADDGFYSFKVPCSEEYNLVGNSTNYKEQKQRIEILENNYHKILHSNLNLTKLMKNEVDESKDLSKILNLAPIYFDFDKVTIRSDARSELDKIVKIMKEYPEITVEANAHTDSWGPAAYNKILSEKRAKSTVNYIISQGIDPSRIIGKGFGEERLLNDCEDPSQCSRAQNQLNRRTEFIITSAATSIRLDIHKKIKKEVVDNKTKTVMEITDNSVARVNTDREIKKVELKKSTKAIDTSEKSVADVKVKSEIEKVEPKESAKKMIAERAAPETLIEPKRIDHNKTEKLVARNKKEPVKVDRIDFADLENSTTEMASINPNVKPTKIEPKEAETVLDDNVEILSEKWVTQEEEKKPKTIAKVTVTNASAEPNRSKNKALNHIDSEKSKIDEKLKTLEQKYDEVLANNPSKKQSYFLEKEKISALRKEVSEANDIGFSNIIQYNNQIISFNKTYQRLQGAENKKVPTENENIIIISESVPTKKDDKSNVTAFMEEQKEITIEKLNDIEKKFVHAKNMKPEYAENCLQEIEKIDAFRKEVKSNPLPNWDNIVAYKQTINTFHKSYKELMLQANGGISARNARFKDNSVASTRTP</sequence>
<dbReference type="PANTHER" id="PTHR30329:SF21">
    <property type="entry name" value="LIPOPROTEIN YIAD-RELATED"/>
    <property type="match status" value="1"/>
</dbReference>
<dbReference type="InterPro" id="IPR011042">
    <property type="entry name" value="6-blade_b-propeller_TolB-like"/>
</dbReference>
<evidence type="ECO:0000256" key="1">
    <source>
        <dbReference type="ARBA" id="ARBA00004442"/>
    </source>
</evidence>
<dbReference type="Pfam" id="PF00691">
    <property type="entry name" value="OmpA"/>
    <property type="match status" value="1"/>
</dbReference>
<evidence type="ECO:0000259" key="7">
    <source>
        <dbReference type="PROSITE" id="PS51123"/>
    </source>
</evidence>
<dbReference type="RefSeq" id="WP_377176947.1">
    <property type="nucleotide sequence ID" value="NZ_JBHTMY010000002.1"/>
</dbReference>
<dbReference type="PRINTS" id="PR01021">
    <property type="entry name" value="OMPADOMAIN"/>
</dbReference>
<reference evidence="9" key="1">
    <citation type="journal article" date="2019" name="Int. J. Syst. Evol. Microbiol.">
        <title>The Global Catalogue of Microorganisms (GCM) 10K type strain sequencing project: providing services to taxonomists for standard genome sequencing and annotation.</title>
        <authorList>
            <consortium name="The Broad Institute Genomics Platform"/>
            <consortium name="The Broad Institute Genome Sequencing Center for Infectious Disease"/>
            <person name="Wu L."/>
            <person name="Ma J."/>
        </authorList>
    </citation>
    <scope>NUCLEOTIDE SEQUENCE [LARGE SCALE GENOMIC DNA]</scope>
    <source>
        <strain evidence="9">CCUG 61485</strain>
    </source>
</reference>
<organism evidence="8 9">
    <name type="scientific">Namhaeicola litoreus</name>
    <dbReference type="NCBI Taxonomy" id="1052145"/>
    <lineage>
        <taxon>Bacteria</taxon>
        <taxon>Pseudomonadati</taxon>
        <taxon>Bacteroidota</taxon>
        <taxon>Flavobacteriia</taxon>
        <taxon>Flavobacteriales</taxon>
        <taxon>Flavobacteriaceae</taxon>
        <taxon>Namhaeicola</taxon>
    </lineage>
</organism>
<dbReference type="SUPFAM" id="SSF49464">
    <property type="entry name" value="Carboxypeptidase regulatory domain-like"/>
    <property type="match status" value="1"/>
</dbReference>
<keyword evidence="6" id="KW-0732">Signal</keyword>
<feature type="chain" id="PRO_5045654635" evidence="6">
    <location>
        <begin position="22"/>
        <end position="933"/>
    </location>
</feature>
<dbReference type="Gene3D" id="2.60.40.1120">
    <property type="entry name" value="Carboxypeptidase-like, regulatory domain"/>
    <property type="match status" value="1"/>
</dbReference>
<comment type="caution">
    <text evidence="8">The sequence shown here is derived from an EMBL/GenBank/DDBJ whole genome shotgun (WGS) entry which is preliminary data.</text>
</comment>
<evidence type="ECO:0000256" key="5">
    <source>
        <dbReference type="SAM" id="Coils"/>
    </source>
</evidence>
<dbReference type="Gene3D" id="3.30.1330.60">
    <property type="entry name" value="OmpA-like domain"/>
    <property type="match status" value="1"/>
</dbReference>
<dbReference type="InterPro" id="IPR011659">
    <property type="entry name" value="WD40"/>
</dbReference>
<dbReference type="InterPro" id="IPR008969">
    <property type="entry name" value="CarboxyPept-like_regulatory"/>
</dbReference>
<gene>
    <name evidence="8" type="ORF">ACFQ39_05300</name>
</gene>